<evidence type="ECO:0000313" key="2">
    <source>
        <dbReference type="EMBL" id="CCD44391.1"/>
    </source>
</evidence>
<dbReference type="EMBL" id="FQ790270">
    <property type="protein sequence ID" value="CCD44391.1"/>
    <property type="molecule type" value="Genomic_DNA"/>
</dbReference>
<feature type="region of interest" description="Disordered" evidence="1">
    <location>
        <begin position="34"/>
        <end position="67"/>
    </location>
</feature>
<reference evidence="3" key="1">
    <citation type="journal article" date="2011" name="PLoS Genet.">
        <title>Genomic analysis of the necrotrophic fungal pathogens Sclerotinia sclerotiorum and Botrytis cinerea.</title>
        <authorList>
            <person name="Amselem J."/>
            <person name="Cuomo C.A."/>
            <person name="van Kan J.A."/>
            <person name="Viaud M."/>
            <person name="Benito E.P."/>
            <person name="Couloux A."/>
            <person name="Coutinho P.M."/>
            <person name="de Vries R.P."/>
            <person name="Dyer P.S."/>
            <person name="Fillinger S."/>
            <person name="Fournier E."/>
            <person name="Gout L."/>
            <person name="Hahn M."/>
            <person name="Kohn L."/>
            <person name="Lapalu N."/>
            <person name="Plummer K.M."/>
            <person name="Pradier J.M."/>
            <person name="Quevillon E."/>
            <person name="Sharon A."/>
            <person name="Simon A."/>
            <person name="ten Have A."/>
            <person name="Tudzynski B."/>
            <person name="Tudzynski P."/>
            <person name="Wincker P."/>
            <person name="Andrew M."/>
            <person name="Anthouard V."/>
            <person name="Beever R.E."/>
            <person name="Beffa R."/>
            <person name="Benoit I."/>
            <person name="Bouzid O."/>
            <person name="Brault B."/>
            <person name="Chen Z."/>
            <person name="Choquer M."/>
            <person name="Collemare J."/>
            <person name="Cotton P."/>
            <person name="Danchin E.G."/>
            <person name="Da Silva C."/>
            <person name="Gautier A."/>
            <person name="Giraud C."/>
            <person name="Giraud T."/>
            <person name="Gonzalez C."/>
            <person name="Grossetete S."/>
            <person name="Guldener U."/>
            <person name="Henrissat B."/>
            <person name="Howlett B.J."/>
            <person name="Kodira C."/>
            <person name="Kretschmer M."/>
            <person name="Lappartient A."/>
            <person name="Leroch M."/>
            <person name="Levis C."/>
            <person name="Mauceli E."/>
            <person name="Neuveglise C."/>
            <person name="Oeser B."/>
            <person name="Pearson M."/>
            <person name="Poulain J."/>
            <person name="Poussereau N."/>
            <person name="Quesneville H."/>
            <person name="Rascle C."/>
            <person name="Schumacher J."/>
            <person name="Segurens B."/>
            <person name="Sexton A."/>
            <person name="Silva E."/>
            <person name="Sirven C."/>
            <person name="Soanes D.M."/>
            <person name="Talbot N.J."/>
            <person name="Templeton M."/>
            <person name="Yandava C."/>
            <person name="Yarden O."/>
            <person name="Zeng Q."/>
            <person name="Rollins J.A."/>
            <person name="Lebrun M.H."/>
            <person name="Dickman M."/>
        </authorList>
    </citation>
    <scope>NUCLEOTIDE SEQUENCE [LARGE SCALE GENOMIC DNA]</scope>
    <source>
        <strain evidence="3">T4</strain>
    </source>
</reference>
<accession>G2XV71</accession>
<dbReference type="Proteomes" id="UP000008177">
    <property type="component" value="Unplaced contigs"/>
</dbReference>
<name>G2XV71_BOTF4</name>
<proteinExistence type="predicted"/>
<gene>
    <name evidence="2" type="ORF">BofuT4_uP059710.1</name>
</gene>
<sequence length="67" mass="7434">MGQKQIPPPTCLLRQETAKPQTVLVLGLSITPPMKRHDQKASRATPLKAVTTFRERAQAPLSSNERL</sequence>
<dbReference type="AlphaFoldDB" id="G2XV71"/>
<evidence type="ECO:0000313" key="3">
    <source>
        <dbReference type="Proteomes" id="UP000008177"/>
    </source>
</evidence>
<dbReference type="HOGENOM" id="CLU_2812019_0_0_1"/>
<organism evidence="2 3">
    <name type="scientific">Botryotinia fuckeliana (strain T4)</name>
    <name type="common">Noble rot fungus</name>
    <name type="synonym">Botrytis cinerea</name>
    <dbReference type="NCBI Taxonomy" id="999810"/>
    <lineage>
        <taxon>Eukaryota</taxon>
        <taxon>Fungi</taxon>
        <taxon>Dikarya</taxon>
        <taxon>Ascomycota</taxon>
        <taxon>Pezizomycotina</taxon>
        <taxon>Leotiomycetes</taxon>
        <taxon>Helotiales</taxon>
        <taxon>Sclerotiniaceae</taxon>
        <taxon>Botrytis</taxon>
    </lineage>
</organism>
<protein>
    <submittedName>
        <fullName evidence="2">Uncharacterized protein</fullName>
    </submittedName>
</protein>
<evidence type="ECO:0000256" key="1">
    <source>
        <dbReference type="SAM" id="MobiDB-lite"/>
    </source>
</evidence>
<dbReference type="InParanoid" id="G2XV71"/>